<dbReference type="InterPro" id="IPR001680">
    <property type="entry name" value="WD40_rpt"/>
</dbReference>
<evidence type="ECO:0000256" key="3">
    <source>
        <dbReference type="PROSITE-ProRule" id="PRU00221"/>
    </source>
</evidence>
<dbReference type="SUPFAM" id="SSF50978">
    <property type="entry name" value="WD40 repeat-like"/>
    <property type="match status" value="1"/>
</dbReference>
<feature type="repeat" description="WD" evidence="3">
    <location>
        <begin position="394"/>
        <end position="430"/>
    </location>
</feature>
<sequence length="507" mass="55775">MDPYRGSKRSSISFGTFQRQPNSYATGTYDGGLGLMQNSGLGNSGSSNNGGTGFNTDNNGASGNMASRSPMYSPLQYSQFDYNQSAYSPGYSPFHPLRSPGPPVLTKPVCEYEAKHPLFGLDWSNEDFVCLGSYRDGSMNSLQVIHSADLLSWERVAECNVTFPVSTIQWQPSLSHPRRFATCSDSLRIWSFCEEERNLQEQINLSLCKYDKQQQGASRANAAAGGSGSIQTSPRQQQGLIGELPPITSFHWNPVDPNLLISSSIDTTCIVWDLQSSNYVRTQLIAHDSEVFDVRFLTQTTQLFSSCGGDGSVRVFDLRCLAHSTIIYEPPSSPSTLQPTAGAASSALDSDAGVPLLRLEPSPFDPNVIATFALDSPRILILDMRNPGSPVLVLEGHSAAVNQMKWHPSKRNVLLSCADDCQVLYWDLNNYILGHPIDQDQDQTMDSSQQQNNPVAKWNSKNVLRTLDTPSMFYANGKQEVNNIVWRPQGGDWFGNVAGNVFQNVKL</sequence>
<dbReference type="AlphaFoldDB" id="A0A1Q3AFQ3"/>
<dbReference type="InterPro" id="IPR036322">
    <property type="entry name" value="WD40_repeat_dom_sf"/>
</dbReference>
<dbReference type="SMART" id="SM00320">
    <property type="entry name" value="WD40"/>
    <property type="match status" value="4"/>
</dbReference>
<feature type="region of interest" description="Disordered" evidence="4">
    <location>
        <begin position="40"/>
        <end position="67"/>
    </location>
</feature>
<gene>
    <name evidence="5" type="ORF">ZYGR_0AN00670</name>
</gene>
<protein>
    <submittedName>
        <fullName evidence="5">Uncharacterized protein</fullName>
    </submittedName>
</protein>
<accession>A0A1Q3AFQ3</accession>
<dbReference type="Proteomes" id="UP000187013">
    <property type="component" value="Unassembled WGS sequence"/>
</dbReference>
<dbReference type="InterPro" id="IPR015943">
    <property type="entry name" value="WD40/YVTN_repeat-like_dom_sf"/>
</dbReference>
<organism evidence="5 6">
    <name type="scientific">Zygosaccharomyces rouxii</name>
    <dbReference type="NCBI Taxonomy" id="4956"/>
    <lineage>
        <taxon>Eukaryota</taxon>
        <taxon>Fungi</taxon>
        <taxon>Dikarya</taxon>
        <taxon>Ascomycota</taxon>
        <taxon>Saccharomycotina</taxon>
        <taxon>Saccharomycetes</taxon>
        <taxon>Saccharomycetales</taxon>
        <taxon>Saccharomycetaceae</taxon>
        <taxon>Zygosaccharomyces</taxon>
    </lineage>
</organism>
<dbReference type="InterPro" id="IPR045159">
    <property type="entry name" value="DCAF7-like"/>
</dbReference>
<dbReference type="PROSITE" id="PS50082">
    <property type="entry name" value="WD_REPEATS_2"/>
    <property type="match status" value="2"/>
</dbReference>
<comment type="caution">
    <text evidence="5">The sequence shown here is derived from an EMBL/GenBank/DDBJ whole genome shotgun (WGS) entry which is preliminary data.</text>
</comment>
<dbReference type="Pfam" id="PF00400">
    <property type="entry name" value="WD40"/>
    <property type="match status" value="3"/>
</dbReference>
<evidence type="ECO:0000256" key="4">
    <source>
        <dbReference type="SAM" id="MobiDB-lite"/>
    </source>
</evidence>
<name>A0A1Q3AFQ3_ZYGRO</name>
<dbReference type="PANTHER" id="PTHR19919">
    <property type="entry name" value="WD REPEAT CONTAINING PROTEIN"/>
    <property type="match status" value="1"/>
</dbReference>
<dbReference type="OrthoDB" id="1284551at2759"/>
<dbReference type="PROSITE" id="PS00678">
    <property type="entry name" value="WD_REPEATS_1"/>
    <property type="match status" value="1"/>
</dbReference>
<keyword evidence="2" id="KW-0677">Repeat</keyword>
<feature type="compositionally biased region" description="Polar residues" evidence="4">
    <location>
        <begin position="9"/>
        <end position="23"/>
    </location>
</feature>
<feature type="repeat" description="WD" evidence="3">
    <location>
        <begin position="240"/>
        <end position="282"/>
    </location>
</feature>
<evidence type="ECO:0000313" key="5">
    <source>
        <dbReference type="EMBL" id="GAV54599.1"/>
    </source>
</evidence>
<dbReference type="EMBL" id="BDGX01000040">
    <property type="protein sequence ID" value="GAV54599.1"/>
    <property type="molecule type" value="Genomic_DNA"/>
</dbReference>
<evidence type="ECO:0000256" key="1">
    <source>
        <dbReference type="ARBA" id="ARBA00022574"/>
    </source>
</evidence>
<feature type="region of interest" description="Disordered" evidence="4">
    <location>
        <begin position="1"/>
        <end position="23"/>
    </location>
</feature>
<reference evidence="5 6" key="1">
    <citation type="submission" date="2016-08" db="EMBL/GenBank/DDBJ databases">
        <title>Draft genome sequence of allopolyploid Zygosaccharomyces rouxii.</title>
        <authorList>
            <person name="Watanabe J."/>
            <person name="Uehara K."/>
            <person name="Mogi Y."/>
            <person name="Tsukioka Y."/>
        </authorList>
    </citation>
    <scope>NUCLEOTIDE SEQUENCE [LARGE SCALE GENOMIC DNA]</scope>
    <source>
        <strain evidence="5 6">NBRC 110957</strain>
    </source>
</reference>
<evidence type="ECO:0000313" key="6">
    <source>
        <dbReference type="Proteomes" id="UP000187013"/>
    </source>
</evidence>
<keyword evidence="1 3" id="KW-0853">WD repeat</keyword>
<evidence type="ECO:0000256" key="2">
    <source>
        <dbReference type="ARBA" id="ARBA00022737"/>
    </source>
</evidence>
<dbReference type="PROSITE" id="PS50294">
    <property type="entry name" value="WD_REPEATS_REGION"/>
    <property type="match status" value="1"/>
</dbReference>
<dbReference type="Gene3D" id="2.130.10.10">
    <property type="entry name" value="YVTN repeat-like/Quinoprotein amine dehydrogenase"/>
    <property type="match status" value="1"/>
</dbReference>
<dbReference type="InterPro" id="IPR019775">
    <property type="entry name" value="WD40_repeat_CS"/>
</dbReference>
<proteinExistence type="predicted"/>